<organism evidence="1 2">
    <name type="scientific">Dryococelus australis</name>
    <dbReference type="NCBI Taxonomy" id="614101"/>
    <lineage>
        <taxon>Eukaryota</taxon>
        <taxon>Metazoa</taxon>
        <taxon>Ecdysozoa</taxon>
        <taxon>Arthropoda</taxon>
        <taxon>Hexapoda</taxon>
        <taxon>Insecta</taxon>
        <taxon>Pterygota</taxon>
        <taxon>Neoptera</taxon>
        <taxon>Polyneoptera</taxon>
        <taxon>Phasmatodea</taxon>
        <taxon>Verophasmatodea</taxon>
        <taxon>Anareolatae</taxon>
        <taxon>Phasmatidae</taxon>
        <taxon>Eurycanthinae</taxon>
        <taxon>Dryococelus</taxon>
    </lineage>
</organism>
<sequence length="108" mass="12529">MRQDIDSGRIVDFVLLKKGQMAGDIEKHACETIRKMLCTKYSEISHEFDVCHISKSLQRNSMPYPKYYATVKYFARHKTNKTLLPHQKTGIISQGRVKIQSKNKSLQL</sequence>
<proteinExistence type="predicted"/>
<dbReference type="Proteomes" id="UP001159363">
    <property type="component" value="Chromosome 3"/>
</dbReference>
<protein>
    <submittedName>
        <fullName evidence="1">Uncharacterized protein</fullName>
    </submittedName>
</protein>
<evidence type="ECO:0000313" key="1">
    <source>
        <dbReference type="EMBL" id="KAJ8889148.1"/>
    </source>
</evidence>
<keyword evidence="2" id="KW-1185">Reference proteome</keyword>
<gene>
    <name evidence="1" type="ORF">PR048_008642</name>
</gene>
<reference evidence="1 2" key="1">
    <citation type="submission" date="2023-02" db="EMBL/GenBank/DDBJ databases">
        <title>LHISI_Scaffold_Assembly.</title>
        <authorList>
            <person name="Stuart O.P."/>
            <person name="Cleave R."/>
            <person name="Magrath M.J.L."/>
            <person name="Mikheyev A.S."/>
        </authorList>
    </citation>
    <scope>NUCLEOTIDE SEQUENCE [LARGE SCALE GENOMIC DNA]</scope>
    <source>
        <strain evidence="1">Daus_M_001</strain>
        <tissue evidence="1">Leg muscle</tissue>
    </source>
</reference>
<name>A0ABQ9HZF6_9NEOP</name>
<dbReference type="EMBL" id="JARBHB010000003">
    <property type="protein sequence ID" value="KAJ8889148.1"/>
    <property type="molecule type" value="Genomic_DNA"/>
</dbReference>
<evidence type="ECO:0000313" key="2">
    <source>
        <dbReference type="Proteomes" id="UP001159363"/>
    </source>
</evidence>
<comment type="caution">
    <text evidence="1">The sequence shown here is derived from an EMBL/GenBank/DDBJ whole genome shotgun (WGS) entry which is preliminary data.</text>
</comment>
<accession>A0ABQ9HZF6</accession>